<accession>A0A0N4VQE7</accession>
<dbReference type="OrthoDB" id="5865220at2759"/>
<dbReference type="GO" id="GO:0016020">
    <property type="term" value="C:membrane"/>
    <property type="evidence" value="ECO:0007669"/>
    <property type="project" value="UniProtKB-SubCell"/>
</dbReference>
<evidence type="ECO:0000256" key="1">
    <source>
        <dbReference type="ARBA" id="ARBA00004370"/>
    </source>
</evidence>
<sequence length="180" mass="20525">MEPMVPVFIVSNSFCSAIAVAKVNQLEIPGTKLCSLRRTSIIISLSAPVFHQQVRSHRFSASDSKNNLKTSYRTKDDLRYVAEKLNVNISTKIIQTKFSNEKKLPELERDLYMIPYKMTVGQLQNVLKRQMRMNRRHGMIILVNGSVIPALQTSMAELAYKYLDEDGLLYITYANDDAYG</sequence>
<evidence type="ECO:0000313" key="9">
    <source>
        <dbReference type="WBParaSite" id="EVEC_0001324601-mRNA-1"/>
    </source>
</evidence>
<proteinExistence type="inferred from homology"/>
<keyword evidence="8" id="KW-1185">Reference proteome</keyword>
<dbReference type="Gene3D" id="3.10.20.90">
    <property type="entry name" value="Phosphatidylinositol 3-kinase Catalytic Subunit, Chain A, domain 1"/>
    <property type="match status" value="1"/>
</dbReference>
<evidence type="ECO:0000256" key="6">
    <source>
        <dbReference type="RuleBase" id="RU004384"/>
    </source>
</evidence>
<evidence type="ECO:0000256" key="3">
    <source>
        <dbReference type="ARBA" id="ARBA00023136"/>
    </source>
</evidence>
<evidence type="ECO:0000256" key="5">
    <source>
        <dbReference type="PIRSR" id="PIRSR604241-50"/>
    </source>
</evidence>
<evidence type="ECO:0000313" key="7">
    <source>
        <dbReference type="EMBL" id="VDD97642.1"/>
    </source>
</evidence>
<dbReference type="AlphaFoldDB" id="A0A0N4VQE7"/>
<dbReference type="InterPro" id="IPR004241">
    <property type="entry name" value="Atg8-like"/>
</dbReference>
<name>A0A0N4VQE7_ENTVE</name>
<comment type="subcellular location">
    <subcellularLocation>
        <location evidence="1">Membrane</location>
    </subcellularLocation>
</comment>
<reference evidence="9" key="1">
    <citation type="submission" date="2017-02" db="UniProtKB">
        <authorList>
            <consortium name="WormBaseParasite"/>
        </authorList>
    </citation>
    <scope>IDENTIFICATION</scope>
</reference>
<evidence type="ECO:0000256" key="2">
    <source>
        <dbReference type="ARBA" id="ARBA00007293"/>
    </source>
</evidence>
<reference evidence="7 8" key="2">
    <citation type="submission" date="2018-10" db="EMBL/GenBank/DDBJ databases">
        <authorList>
            <consortium name="Pathogen Informatics"/>
        </authorList>
    </citation>
    <scope>NUCLEOTIDE SEQUENCE [LARGE SCALE GENOMIC DNA]</scope>
</reference>
<keyword evidence="6" id="KW-0072">Autophagy</keyword>
<protein>
    <submittedName>
        <fullName evidence="9">Autophagy-related protein</fullName>
    </submittedName>
</protein>
<dbReference type="InterPro" id="IPR029071">
    <property type="entry name" value="Ubiquitin-like_domsf"/>
</dbReference>
<dbReference type="Proteomes" id="UP000274131">
    <property type="component" value="Unassembled WGS sequence"/>
</dbReference>
<dbReference type="SUPFAM" id="SSF54236">
    <property type="entry name" value="Ubiquitin-like"/>
    <property type="match status" value="1"/>
</dbReference>
<evidence type="ECO:0000256" key="4">
    <source>
        <dbReference type="ARBA" id="ARBA00023288"/>
    </source>
</evidence>
<comment type="similarity">
    <text evidence="2 6">Belongs to the ATG8 family.</text>
</comment>
<gene>
    <name evidence="7" type="ORF">EVEC_LOCUS12393</name>
</gene>
<dbReference type="EMBL" id="UXUI01014420">
    <property type="protein sequence ID" value="VDD97642.1"/>
    <property type="molecule type" value="Genomic_DNA"/>
</dbReference>
<evidence type="ECO:0000313" key="8">
    <source>
        <dbReference type="Proteomes" id="UP000274131"/>
    </source>
</evidence>
<dbReference type="STRING" id="51028.A0A0N4VQE7"/>
<dbReference type="PANTHER" id="PTHR10969">
    <property type="entry name" value="MICROTUBULE-ASSOCIATED PROTEINS 1A/1B LIGHT CHAIN 3-RELATED"/>
    <property type="match status" value="1"/>
</dbReference>
<dbReference type="GO" id="GO:0006914">
    <property type="term" value="P:autophagy"/>
    <property type="evidence" value="ECO:0007669"/>
    <property type="project" value="UniProtKB-KW"/>
</dbReference>
<dbReference type="WBParaSite" id="EVEC_0001324601-mRNA-1">
    <property type="protein sequence ID" value="EVEC_0001324601-mRNA-1"/>
    <property type="gene ID" value="EVEC_0001324601"/>
</dbReference>
<organism evidence="9">
    <name type="scientific">Enterobius vermicularis</name>
    <name type="common">Human pinworm</name>
    <dbReference type="NCBI Taxonomy" id="51028"/>
    <lineage>
        <taxon>Eukaryota</taxon>
        <taxon>Metazoa</taxon>
        <taxon>Ecdysozoa</taxon>
        <taxon>Nematoda</taxon>
        <taxon>Chromadorea</taxon>
        <taxon>Rhabditida</taxon>
        <taxon>Spirurina</taxon>
        <taxon>Oxyuridomorpha</taxon>
        <taxon>Oxyuroidea</taxon>
        <taxon>Oxyuridae</taxon>
        <taxon>Enterobius</taxon>
    </lineage>
</organism>
<keyword evidence="3" id="KW-0472">Membrane</keyword>
<feature type="lipid moiety-binding region" description="Phosphatidylserine amidated glycine; alternate" evidence="5">
    <location>
        <position position="180"/>
    </location>
</feature>
<keyword evidence="4 5" id="KW-0449">Lipoprotein</keyword>
<dbReference type="Pfam" id="PF02991">
    <property type="entry name" value="ATG8"/>
    <property type="match status" value="1"/>
</dbReference>